<evidence type="ECO:0000313" key="2">
    <source>
        <dbReference type="Proteomes" id="UP000228751"/>
    </source>
</evidence>
<dbReference type="EMBL" id="PEBQ01000118">
    <property type="protein sequence ID" value="PHY93952.1"/>
    <property type="molecule type" value="Genomic_DNA"/>
</dbReference>
<organism evidence="1 2">
    <name type="scientific">Acetobacter pomorum</name>
    <dbReference type="NCBI Taxonomy" id="65959"/>
    <lineage>
        <taxon>Bacteria</taxon>
        <taxon>Pseudomonadati</taxon>
        <taxon>Pseudomonadota</taxon>
        <taxon>Alphaproteobacteria</taxon>
        <taxon>Acetobacterales</taxon>
        <taxon>Acetobacteraceae</taxon>
        <taxon>Acetobacter</taxon>
    </lineage>
</organism>
<dbReference type="GeneID" id="66349728"/>
<keyword evidence="2" id="KW-1185">Reference proteome</keyword>
<dbReference type="Proteomes" id="UP000228751">
    <property type="component" value="Unassembled WGS sequence"/>
</dbReference>
<proteinExistence type="predicted"/>
<evidence type="ECO:0000313" key="1">
    <source>
        <dbReference type="EMBL" id="PHY93952.1"/>
    </source>
</evidence>
<sequence length="68" mass="7644">MSDFPDKWKGSLLLAADSIDKLRASDVERVLLDVPENDREELGRDISRCRPDLSDEIADILEESCPSP</sequence>
<protein>
    <submittedName>
        <fullName evidence="1">Uncharacterized protein</fullName>
    </submittedName>
</protein>
<reference evidence="1 2" key="1">
    <citation type="submission" date="2017-10" db="EMBL/GenBank/DDBJ databases">
        <title>Genomic analysis of the genus Acetobacter.</title>
        <authorList>
            <person name="Kim K.H."/>
            <person name="Chun B.H."/>
            <person name="Son A.R."/>
            <person name="Jeon C.O."/>
        </authorList>
    </citation>
    <scope>NUCLEOTIDE SEQUENCE [LARGE SCALE GENOMIC DNA]</scope>
    <source>
        <strain evidence="1 2">LHT 2458</strain>
    </source>
</reference>
<accession>A0A2G4RBL0</accession>
<comment type="caution">
    <text evidence="1">The sequence shown here is derived from an EMBL/GenBank/DDBJ whole genome shotgun (WGS) entry which is preliminary data.</text>
</comment>
<name>A0A2G4RBL0_9PROT</name>
<dbReference type="AlphaFoldDB" id="A0A2G4RBL0"/>
<gene>
    <name evidence="1" type="ORF">CSR02_08735</name>
</gene>
<dbReference type="RefSeq" id="WP_099541347.1">
    <property type="nucleotide sequence ID" value="NZ_PEBQ01000118.1"/>
</dbReference>